<feature type="transmembrane region" description="Helical" evidence="6">
    <location>
        <begin position="21"/>
        <end position="42"/>
    </location>
</feature>
<reference evidence="8 9" key="1">
    <citation type="journal article" date="2012" name="Stand. Genomic Sci.">
        <title>Complete genome sequence of Terriglobus saanensis type strain SP1PR4(T), an Acidobacteria from tundra soil.</title>
        <authorList>
            <person name="Rawat S.R."/>
            <person name="Mannisto M.K."/>
            <person name="Starovoytov V."/>
            <person name="Goodwin L."/>
            <person name="Nolan M."/>
            <person name="Hauser L."/>
            <person name="Land M."/>
            <person name="Davenport K.W."/>
            <person name="Woyke T."/>
            <person name="Haggblom M.M."/>
        </authorList>
    </citation>
    <scope>NUCLEOTIDE SEQUENCE</scope>
    <source>
        <strain evidence="9">ATCC BAA-1853 / DSM 23119 / SP1PR4</strain>
    </source>
</reference>
<keyword evidence="4 6" id="KW-1133">Transmembrane helix</keyword>
<dbReference type="eggNOG" id="COG3505">
    <property type="taxonomic scope" value="Bacteria"/>
</dbReference>
<evidence type="ECO:0000313" key="9">
    <source>
        <dbReference type="Proteomes" id="UP000006844"/>
    </source>
</evidence>
<protein>
    <recommendedName>
        <fullName evidence="7">Type IV secretion system coupling protein TraD DNA-binding domain-containing protein</fullName>
    </recommendedName>
</protein>
<dbReference type="Proteomes" id="UP000006844">
    <property type="component" value="Chromosome"/>
</dbReference>
<dbReference type="InterPro" id="IPR027417">
    <property type="entry name" value="P-loop_NTPase"/>
</dbReference>
<dbReference type="PANTHER" id="PTHR37937:SF1">
    <property type="entry name" value="CONJUGATIVE TRANSFER: DNA TRANSPORT"/>
    <property type="match status" value="1"/>
</dbReference>
<dbReference type="InterPro" id="IPR051539">
    <property type="entry name" value="T4SS-coupling_protein"/>
</dbReference>
<dbReference type="HOGENOM" id="CLU_405395_0_0_0"/>
<accession>E8V193</accession>
<dbReference type="Gene3D" id="3.40.50.300">
    <property type="entry name" value="P-loop containing nucleotide triphosphate hydrolases"/>
    <property type="match status" value="2"/>
</dbReference>
<dbReference type="OrthoDB" id="102453at2"/>
<feature type="transmembrane region" description="Helical" evidence="6">
    <location>
        <begin position="149"/>
        <end position="170"/>
    </location>
</feature>
<keyword evidence="3 6" id="KW-0812">Transmembrane</keyword>
<keyword evidence="9" id="KW-1185">Reference proteome</keyword>
<sequence>MNGNQKWGRKETIVWPPHAPIYTFSALAVGAFATLLFVWQFLRFTETPLRRTYTPIYIQSLVGATFKQHGKYRLVYVGGGKAAPRLALPADFVPGETRMPNGAVFPVELSEAARHQGYALFYKGTEKDYNDAALSRWLRSVYFDGQGLLAIYATSLGEGFLVLVIALVFAGRADVKRFRELKYGRHLKGPVMVSPTQFNKALKADGLAIETSGKPWYLRKPIQLRIPRSAEAKHIQIMGDTGTGKSTLIKQLLQQVADRGEIAIVYDPAGEFTESFYKESRRDLILNPLDARSPYWTPSSELRNPAEARTIAASMYQPREDKRGEFFTDTPQKIFAHLLKYKPSPEELVAWMSDEDEIDRRLKGTELANFAPKDAPQQRSGVLGSLGLVADSLRLLPTREEAQGREWCATEWADKRDGWIFLTSTEAEQEALRPLHSLWIDLLVLRLLTKPKPGQKKVWLVIDELASLQRLPQFHTALTKGRKSDNPIVFGYQGKAQLETIYGHLAEVMLSQPTTKFILRTAEPNAAKWAAEMIGEVEIERVRETVADGKRQGKSFTLDRQIEPLVMKSEVEGLPDLHTFVKINNYVSRFSFPPMSLPKIAEALVPRMIPPHKMWFNPLAPVLPTAVAGEPAMPSTEETAPSKGAPIKEAEAMIPKLELPKAVVPAAQTQNSSISHNL</sequence>
<evidence type="ECO:0000256" key="6">
    <source>
        <dbReference type="SAM" id="Phobius"/>
    </source>
</evidence>
<evidence type="ECO:0000256" key="4">
    <source>
        <dbReference type="ARBA" id="ARBA00022989"/>
    </source>
</evidence>
<proteinExistence type="predicted"/>
<dbReference type="CDD" id="cd01127">
    <property type="entry name" value="TrwB_TraG_TraD_VirD4"/>
    <property type="match status" value="1"/>
</dbReference>
<feature type="domain" description="Type IV secretion system coupling protein TraD DNA-binding" evidence="7">
    <location>
        <begin position="225"/>
        <end position="585"/>
    </location>
</feature>
<dbReference type="SUPFAM" id="SSF52540">
    <property type="entry name" value="P-loop containing nucleoside triphosphate hydrolases"/>
    <property type="match status" value="1"/>
</dbReference>
<evidence type="ECO:0000313" key="8">
    <source>
        <dbReference type="EMBL" id="ADV84508.1"/>
    </source>
</evidence>
<dbReference type="InterPro" id="IPR019476">
    <property type="entry name" value="T4SS_TraD_DNA-bd"/>
</dbReference>
<organism evidence="8 9">
    <name type="scientific">Terriglobus saanensis (strain ATCC BAA-1853 / DSM 23119 / SP1PR4)</name>
    <dbReference type="NCBI Taxonomy" id="401053"/>
    <lineage>
        <taxon>Bacteria</taxon>
        <taxon>Pseudomonadati</taxon>
        <taxon>Acidobacteriota</taxon>
        <taxon>Terriglobia</taxon>
        <taxon>Terriglobales</taxon>
        <taxon>Acidobacteriaceae</taxon>
        <taxon>Terriglobus</taxon>
    </lineage>
</organism>
<dbReference type="PANTHER" id="PTHR37937">
    <property type="entry name" value="CONJUGATIVE TRANSFER: DNA TRANSPORT"/>
    <property type="match status" value="1"/>
</dbReference>
<name>E8V193_TERSS</name>
<evidence type="ECO:0000256" key="2">
    <source>
        <dbReference type="ARBA" id="ARBA00022475"/>
    </source>
</evidence>
<dbReference type="RefSeq" id="WP_013570238.1">
    <property type="nucleotide sequence ID" value="NC_014963.1"/>
</dbReference>
<dbReference type="AlphaFoldDB" id="E8V193"/>
<dbReference type="GO" id="GO:0005886">
    <property type="term" value="C:plasma membrane"/>
    <property type="evidence" value="ECO:0007669"/>
    <property type="project" value="UniProtKB-SubCell"/>
</dbReference>
<evidence type="ECO:0000256" key="3">
    <source>
        <dbReference type="ARBA" id="ARBA00022692"/>
    </source>
</evidence>
<comment type="subcellular location">
    <subcellularLocation>
        <location evidence="1">Cell membrane</location>
        <topology evidence="1">Multi-pass membrane protein</topology>
    </subcellularLocation>
</comment>
<keyword evidence="2" id="KW-1003">Cell membrane</keyword>
<dbReference type="Pfam" id="PF10412">
    <property type="entry name" value="TrwB_AAD_bind"/>
    <property type="match status" value="1"/>
</dbReference>
<gene>
    <name evidence="8" type="ordered locus">AciPR4_3759</name>
</gene>
<dbReference type="KEGG" id="tsa:AciPR4_3759"/>
<dbReference type="EMBL" id="CP002467">
    <property type="protein sequence ID" value="ADV84508.1"/>
    <property type="molecule type" value="Genomic_DNA"/>
</dbReference>
<evidence type="ECO:0000256" key="5">
    <source>
        <dbReference type="ARBA" id="ARBA00023136"/>
    </source>
</evidence>
<evidence type="ECO:0000259" key="7">
    <source>
        <dbReference type="Pfam" id="PF10412"/>
    </source>
</evidence>
<evidence type="ECO:0000256" key="1">
    <source>
        <dbReference type="ARBA" id="ARBA00004651"/>
    </source>
</evidence>
<dbReference type="STRING" id="401053.AciPR4_3759"/>
<keyword evidence="5 6" id="KW-0472">Membrane</keyword>